<sequence length="273" mass="27923">MVRQLIGASGRGILPTRTWITIGFLGGLLSGLLGIGGGVVMVPLMVLMAGLSQKISHAMALYAIIVIAFFGAAPYVISGDVRWDWAVALAAGSIIGARIGAKTLSSASEAPLKIGFGLFLVAAAVTMVTAKPTSGISVLTPLWLFVTMVIFGLMVGSLSGLLGVGGGIFMIPFMVIIAGASQQVAQGTSLVVIVPTAIVASLVLTKKGVGDLRQGLGMGAAGAISALAGAFIALHLPSEILRYIFAALLLIVATKTFIDGLRLKRKEPSPKRG</sequence>
<accession>A0A6J6TBX6</accession>
<dbReference type="PANTHER" id="PTHR43701:SF2">
    <property type="entry name" value="MEMBRANE TRANSPORTER PROTEIN YJNA-RELATED"/>
    <property type="match status" value="1"/>
</dbReference>
<feature type="transmembrane region" description="Helical" evidence="5">
    <location>
        <begin position="187"/>
        <end position="204"/>
    </location>
</feature>
<keyword evidence="4 5" id="KW-0472">Membrane</keyword>
<comment type="subcellular location">
    <subcellularLocation>
        <location evidence="1">Membrane</location>
        <topology evidence="1">Multi-pass membrane protein</topology>
    </subcellularLocation>
</comment>
<reference evidence="7" key="1">
    <citation type="submission" date="2020-05" db="EMBL/GenBank/DDBJ databases">
        <authorList>
            <person name="Chiriac C."/>
            <person name="Salcher M."/>
            <person name="Ghai R."/>
            <person name="Kavagutti S V."/>
        </authorList>
    </citation>
    <scope>NUCLEOTIDE SEQUENCE</scope>
</reference>
<dbReference type="PANTHER" id="PTHR43701">
    <property type="entry name" value="MEMBRANE TRANSPORTER PROTEIN MJ0441-RELATED"/>
    <property type="match status" value="1"/>
</dbReference>
<proteinExistence type="predicted"/>
<gene>
    <name evidence="6" type="ORF">UFOPK2310_00214</name>
    <name evidence="7" type="ORF">UFOPK2809_00577</name>
</gene>
<evidence type="ECO:0000256" key="2">
    <source>
        <dbReference type="ARBA" id="ARBA00022692"/>
    </source>
</evidence>
<feature type="transmembrane region" description="Helical" evidence="5">
    <location>
        <begin position="20"/>
        <end position="47"/>
    </location>
</feature>
<dbReference type="InterPro" id="IPR002781">
    <property type="entry name" value="TM_pro_TauE-like"/>
</dbReference>
<feature type="transmembrane region" description="Helical" evidence="5">
    <location>
        <begin position="136"/>
        <end position="154"/>
    </location>
</feature>
<dbReference type="EMBL" id="CAEZZA010000060">
    <property type="protein sequence ID" value="CAB4744921.1"/>
    <property type="molecule type" value="Genomic_DNA"/>
</dbReference>
<evidence type="ECO:0000256" key="4">
    <source>
        <dbReference type="ARBA" id="ARBA00023136"/>
    </source>
</evidence>
<evidence type="ECO:0000313" key="7">
    <source>
        <dbReference type="EMBL" id="CAB4744921.1"/>
    </source>
</evidence>
<keyword evidence="3 5" id="KW-1133">Transmembrane helix</keyword>
<feature type="transmembrane region" description="Helical" evidence="5">
    <location>
        <begin position="161"/>
        <end position="181"/>
    </location>
</feature>
<feature type="transmembrane region" description="Helical" evidence="5">
    <location>
        <begin position="59"/>
        <end position="77"/>
    </location>
</feature>
<evidence type="ECO:0000256" key="3">
    <source>
        <dbReference type="ARBA" id="ARBA00022989"/>
    </source>
</evidence>
<dbReference type="EMBL" id="CAEZWW010000013">
    <property type="protein sequence ID" value="CAB4663485.1"/>
    <property type="molecule type" value="Genomic_DNA"/>
</dbReference>
<dbReference type="Pfam" id="PF01925">
    <property type="entry name" value="TauE"/>
    <property type="match status" value="2"/>
</dbReference>
<feature type="transmembrane region" description="Helical" evidence="5">
    <location>
        <begin position="240"/>
        <end position="258"/>
    </location>
</feature>
<protein>
    <submittedName>
        <fullName evidence="7">Unannotated protein</fullName>
    </submittedName>
</protein>
<feature type="transmembrane region" description="Helical" evidence="5">
    <location>
        <begin position="112"/>
        <end position="130"/>
    </location>
</feature>
<name>A0A6J6TBX6_9ZZZZ</name>
<dbReference type="AlphaFoldDB" id="A0A6J6TBX6"/>
<organism evidence="7">
    <name type="scientific">freshwater metagenome</name>
    <dbReference type="NCBI Taxonomy" id="449393"/>
    <lineage>
        <taxon>unclassified sequences</taxon>
        <taxon>metagenomes</taxon>
        <taxon>ecological metagenomes</taxon>
    </lineage>
</organism>
<dbReference type="GO" id="GO:0016020">
    <property type="term" value="C:membrane"/>
    <property type="evidence" value="ECO:0007669"/>
    <property type="project" value="UniProtKB-SubCell"/>
</dbReference>
<keyword evidence="2 5" id="KW-0812">Transmembrane</keyword>
<evidence type="ECO:0000313" key="6">
    <source>
        <dbReference type="EMBL" id="CAB4663485.1"/>
    </source>
</evidence>
<dbReference type="InterPro" id="IPR051598">
    <property type="entry name" value="TSUP/Inactive_protease-like"/>
</dbReference>
<evidence type="ECO:0000256" key="1">
    <source>
        <dbReference type="ARBA" id="ARBA00004141"/>
    </source>
</evidence>
<feature type="transmembrane region" description="Helical" evidence="5">
    <location>
        <begin position="216"/>
        <end position="234"/>
    </location>
</feature>
<evidence type="ECO:0000256" key="5">
    <source>
        <dbReference type="SAM" id="Phobius"/>
    </source>
</evidence>